<feature type="compositionally biased region" description="Basic and acidic residues" evidence="1">
    <location>
        <begin position="133"/>
        <end position="142"/>
    </location>
</feature>
<evidence type="ECO:0000313" key="2">
    <source>
        <dbReference type="EMBL" id="KAB0451692.1"/>
    </source>
</evidence>
<feature type="compositionally biased region" description="Gly residues" evidence="1">
    <location>
        <begin position="111"/>
        <end position="125"/>
    </location>
</feature>
<feature type="region of interest" description="Disordered" evidence="1">
    <location>
        <begin position="109"/>
        <end position="142"/>
    </location>
</feature>
<comment type="caution">
    <text evidence="2">The sequence shown here is derived from an EMBL/GenBank/DDBJ whole genome shotgun (WGS) entry which is preliminary data.</text>
</comment>
<accession>A0A643CM09</accession>
<dbReference type="EMBL" id="VTCY01000010">
    <property type="protein sequence ID" value="KAB0451692.1"/>
    <property type="molecule type" value="Genomic_DNA"/>
</dbReference>
<feature type="compositionally biased region" description="Basic and acidic residues" evidence="1">
    <location>
        <begin position="172"/>
        <end position="184"/>
    </location>
</feature>
<feature type="region of interest" description="Disordered" evidence="1">
    <location>
        <begin position="170"/>
        <end position="204"/>
    </location>
</feature>
<evidence type="ECO:0000256" key="1">
    <source>
        <dbReference type="SAM" id="MobiDB-lite"/>
    </source>
</evidence>
<protein>
    <submittedName>
        <fullName evidence="2">Uncharacterized protein</fullName>
    </submittedName>
</protein>
<gene>
    <name evidence="2" type="ORF">FY207_03425</name>
</gene>
<organism evidence="2">
    <name type="scientific">Anaplasma marginale</name>
    <dbReference type="NCBI Taxonomy" id="770"/>
    <lineage>
        <taxon>Bacteria</taxon>
        <taxon>Pseudomonadati</taxon>
        <taxon>Pseudomonadota</taxon>
        <taxon>Alphaproteobacteria</taxon>
        <taxon>Rickettsiales</taxon>
        <taxon>Anaplasmataceae</taxon>
        <taxon>Anaplasma</taxon>
    </lineage>
</organism>
<proteinExistence type="predicted"/>
<dbReference type="GeneID" id="7398128"/>
<reference evidence="2" key="1">
    <citation type="submission" date="2019-08" db="EMBL/GenBank/DDBJ databases">
        <authorList>
            <person name="Amaro Estrada I."/>
            <person name="Quiroz Castaneda R.E."/>
            <person name="Martinez Ocampo F."/>
            <person name="Rodriguez Camarillo S.D."/>
        </authorList>
    </citation>
    <scope>NUCLEOTIDE SEQUENCE</scope>
    <source>
        <strain evidence="2">MEX-30-184-02</strain>
    </source>
</reference>
<name>A0A643CM09_ANAMA</name>
<feature type="compositionally biased region" description="Basic and acidic residues" evidence="1">
    <location>
        <begin position="192"/>
        <end position="204"/>
    </location>
</feature>
<dbReference type="AlphaFoldDB" id="A0A643CM09"/>
<sequence length="204" mass="21346">MAIGLGDQEQNMGPNLAAVQSLLDATRDMSSHEDAESDKSALAIACAVMATPTQALKSDVVANLLGNVDRAVVSLGANITPQVSIFGPTRGTSVFFGFPILFDSMSHGDAGDGGGDVSGGGGGEGEFTSGDSDEGHHLDARDDPHLYDPWRFNEYPYADEAISHASQGMDGISHERGVDMHHDLSPSASPDVRPEHSEGRGMSH</sequence>
<dbReference type="RefSeq" id="WP_010267714.1">
    <property type="nucleotide sequence ID" value="NZ_CP023730.1"/>
</dbReference>